<proteinExistence type="predicted"/>
<sequence length="218" mass="23870">MKSTPDALWTLSRDELSMALEPHYLNMRELLSDSERKQITFDQAVDSAYDRLRHAAARNFTFTQASALVRNDLSPCAFAVAVVVADSFIILFQFCGINQAQARAATRALLQELGEETLRGLRANIHDIVNATSSYQQAVEIWKLLSSVSNVIGISSIVTALTRTMHWYDWTISAIIVAAQLTAWFASDGAALIAELALESVYVGQLVADAITAAEQCG</sequence>
<accession>A0A1M6PSB0</accession>
<gene>
    <name evidence="1" type="ORF">SAMN05192548_1013138</name>
</gene>
<dbReference type="EMBL" id="FRAB01000013">
    <property type="protein sequence ID" value="SHK10771.1"/>
    <property type="molecule type" value="Genomic_DNA"/>
</dbReference>
<dbReference type="Proteomes" id="UP000184395">
    <property type="component" value="Unassembled WGS sequence"/>
</dbReference>
<dbReference type="RefSeq" id="WP_227470432.1">
    <property type="nucleotide sequence ID" value="NZ_CADFGY010000015.1"/>
</dbReference>
<protein>
    <submittedName>
        <fullName evidence="1">Uncharacterized protein</fullName>
    </submittedName>
</protein>
<evidence type="ECO:0000313" key="2">
    <source>
        <dbReference type="Proteomes" id="UP000184395"/>
    </source>
</evidence>
<name>A0A1M6PSB0_9BURK</name>
<dbReference type="AlphaFoldDB" id="A0A1M6PSB0"/>
<evidence type="ECO:0000313" key="1">
    <source>
        <dbReference type="EMBL" id="SHK10771.1"/>
    </source>
</evidence>
<organism evidence="1 2">
    <name type="scientific">Paraburkholderia terricola</name>
    <dbReference type="NCBI Taxonomy" id="169427"/>
    <lineage>
        <taxon>Bacteria</taxon>
        <taxon>Pseudomonadati</taxon>
        <taxon>Pseudomonadota</taxon>
        <taxon>Betaproteobacteria</taxon>
        <taxon>Burkholderiales</taxon>
        <taxon>Burkholderiaceae</taxon>
        <taxon>Paraburkholderia</taxon>
    </lineage>
</organism>
<reference evidence="1 2" key="1">
    <citation type="submission" date="2016-11" db="EMBL/GenBank/DDBJ databases">
        <authorList>
            <person name="Jaros S."/>
            <person name="Januszkiewicz K."/>
            <person name="Wedrychowicz H."/>
        </authorList>
    </citation>
    <scope>NUCLEOTIDE SEQUENCE [LARGE SCALE GENOMIC DNA]</scope>
    <source>
        <strain evidence="1 2">LMG 20594</strain>
    </source>
</reference>